<dbReference type="EMBL" id="JAZHXI010000009">
    <property type="protein sequence ID" value="KAL2067846.1"/>
    <property type="molecule type" value="Genomic_DNA"/>
</dbReference>
<comment type="caution">
    <text evidence="2">The sequence shown here is derived from an EMBL/GenBank/DDBJ whole genome shotgun (WGS) entry which is preliminary data.</text>
</comment>
<evidence type="ECO:0000256" key="1">
    <source>
        <dbReference type="SAM" id="MobiDB-lite"/>
    </source>
</evidence>
<evidence type="ECO:0000313" key="2">
    <source>
        <dbReference type="EMBL" id="KAL2067846.1"/>
    </source>
</evidence>
<evidence type="ECO:0000313" key="3">
    <source>
        <dbReference type="Proteomes" id="UP001595075"/>
    </source>
</evidence>
<keyword evidence="3" id="KW-1185">Reference proteome</keyword>
<protein>
    <submittedName>
        <fullName evidence="2">Uncharacterized protein</fullName>
    </submittedName>
</protein>
<feature type="compositionally biased region" description="Basic and acidic residues" evidence="1">
    <location>
        <begin position="256"/>
        <end position="280"/>
    </location>
</feature>
<organism evidence="2 3">
    <name type="scientific">Oculimacula yallundae</name>
    <dbReference type="NCBI Taxonomy" id="86028"/>
    <lineage>
        <taxon>Eukaryota</taxon>
        <taxon>Fungi</taxon>
        <taxon>Dikarya</taxon>
        <taxon>Ascomycota</taxon>
        <taxon>Pezizomycotina</taxon>
        <taxon>Leotiomycetes</taxon>
        <taxon>Helotiales</taxon>
        <taxon>Ploettnerulaceae</taxon>
        <taxon>Oculimacula</taxon>
    </lineage>
</organism>
<sequence>MDNVTQAVDAGQTAQQGVLTCDPVGPKFHTNGRSDALSPRSFPKDRRMMHLVKVKIKEKEAVVRSGRRRNFEQPRVQDDLGSSIACSTAGQSSVFPSLQLVTWNLPRCLIPLGHVTAPAKALRHQQRTESSTVTQIGDNAISPVQIPNLYATSPLRRTRADQVEADSCTVQSRLFTSPLSHRKQQKCKHRSRLTGQHSTDLQWNDILTKPHSASTHPIVSQQQISAPSKDPDTWTRSSSRHAELANNLALRQWVSKSERNKATGQEARSEKRTINNKDHT</sequence>
<gene>
    <name evidence="2" type="ORF">VTL71DRAFT_15944</name>
</gene>
<dbReference type="Proteomes" id="UP001595075">
    <property type="component" value="Unassembled WGS sequence"/>
</dbReference>
<accession>A0ABR4CF55</accession>
<feature type="region of interest" description="Disordered" evidence="1">
    <location>
        <begin position="214"/>
        <end position="280"/>
    </location>
</feature>
<reference evidence="2 3" key="1">
    <citation type="journal article" date="2024" name="Commun. Biol.">
        <title>Comparative genomic analysis of thermophilic fungi reveals convergent evolutionary adaptations and gene losses.</title>
        <authorList>
            <person name="Steindorff A.S."/>
            <person name="Aguilar-Pontes M.V."/>
            <person name="Robinson A.J."/>
            <person name="Andreopoulos B."/>
            <person name="LaButti K."/>
            <person name="Kuo A."/>
            <person name="Mondo S."/>
            <person name="Riley R."/>
            <person name="Otillar R."/>
            <person name="Haridas S."/>
            <person name="Lipzen A."/>
            <person name="Grimwood J."/>
            <person name="Schmutz J."/>
            <person name="Clum A."/>
            <person name="Reid I.D."/>
            <person name="Moisan M.C."/>
            <person name="Butler G."/>
            <person name="Nguyen T.T.M."/>
            <person name="Dewar K."/>
            <person name="Conant G."/>
            <person name="Drula E."/>
            <person name="Henrissat B."/>
            <person name="Hansel C."/>
            <person name="Singer S."/>
            <person name="Hutchinson M.I."/>
            <person name="de Vries R.P."/>
            <person name="Natvig D.O."/>
            <person name="Powell A.J."/>
            <person name="Tsang A."/>
            <person name="Grigoriev I.V."/>
        </authorList>
    </citation>
    <scope>NUCLEOTIDE SEQUENCE [LARGE SCALE GENOMIC DNA]</scope>
    <source>
        <strain evidence="2 3">CBS 494.80</strain>
    </source>
</reference>
<feature type="compositionally biased region" description="Polar residues" evidence="1">
    <location>
        <begin position="214"/>
        <end position="226"/>
    </location>
</feature>
<name>A0ABR4CF55_9HELO</name>
<proteinExistence type="predicted"/>